<accession>A0A6L9LHK1</accession>
<gene>
    <name evidence="1" type="ORF">GK108_24550</name>
</gene>
<dbReference type="EMBL" id="JAAFZH010000015">
    <property type="protein sequence ID" value="NDU98078.1"/>
    <property type="molecule type" value="Genomic_DNA"/>
</dbReference>
<dbReference type="Proteomes" id="UP000474175">
    <property type="component" value="Unassembled WGS sequence"/>
</dbReference>
<dbReference type="RefSeq" id="WP_163954174.1">
    <property type="nucleotide sequence ID" value="NZ_JAAFZH010000015.1"/>
</dbReference>
<dbReference type="Pfam" id="PF24716">
    <property type="entry name" value="WapI"/>
    <property type="match status" value="1"/>
</dbReference>
<evidence type="ECO:0000313" key="1">
    <source>
        <dbReference type="EMBL" id="NDU98078.1"/>
    </source>
</evidence>
<comment type="caution">
    <text evidence="1">The sequence shown here is derived from an EMBL/GenBank/DDBJ whole genome shotgun (WGS) entry which is preliminary data.</text>
</comment>
<organism evidence="1 2">
    <name type="scientific">Spirosoma terrae</name>
    <dbReference type="NCBI Taxonomy" id="1968276"/>
    <lineage>
        <taxon>Bacteria</taxon>
        <taxon>Pseudomonadati</taxon>
        <taxon>Bacteroidota</taxon>
        <taxon>Cytophagia</taxon>
        <taxon>Cytophagales</taxon>
        <taxon>Cytophagaceae</taxon>
        <taxon>Spirosoma</taxon>
    </lineage>
</organism>
<sequence>MFQTDQSTFAFEVINYETPQGGRSQEDKNLLLTYLQLVDKGNRWETIAPILHTWELHRFKGWLSDILLNRQSATILTISEPCIAIHLKDVSPNGQKFTFCFLLSYEAIPPWSDTSLDEPYPLFIECDRQAVLEAIGFLSNQLTQFPVR</sequence>
<dbReference type="InterPro" id="IPR056510">
    <property type="entry name" value="WapI"/>
</dbReference>
<dbReference type="AlphaFoldDB" id="A0A6L9LHK1"/>
<name>A0A6L9LHK1_9BACT</name>
<evidence type="ECO:0000313" key="2">
    <source>
        <dbReference type="Proteomes" id="UP000474175"/>
    </source>
</evidence>
<proteinExistence type="predicted"/>
<protein>
    <submittedName>
        <fullName evidence="1">Uncharacterized protein</fullName>
    </submittedName>
</protein>
<reference evidence="1 2" key="1">
    <citation type="submission" date="2020-02" db="EMBL/GenBank/DDBJ databases">
        <title>Draft genome sequence of two Spirosoma agri KCTC 52727 and Spirosoma terrae KCTC 52035.</title>
        <authorList>
            <person name="Rojas J."/>
            <person name="Ambika Manirajan B."/>
            <person name="Suarez C."/>
            <person name="Ratering S."/>
            <person name="Schnell S."/>
        </authorList>
    </citation>
    <scope>NUCLEOTIDE SEQUENCE [LARGE SCALE GENOMIC DNA]</scope>
    <source>
        <strain evidence="1 2">KCTC 52035</strain>
    </source>
</reference>
<keyword evidence="2" id="KW-1185">Reference proteome</keyword>